<organism evidence="4 5">
    <name type="scientific">Kineococcus radiotolerans (strain ATCC BAA-149 / DSM 14245 / SRS30216)</name>
    <dbReference type="NCBI Taxonomy" id="266940"/>
    <lineage>
        <taxon>Bacteria</taxon>
        <taxon>Bacillati</taxon>
        <taxon>Actinomycetota</taxon>
        <taxon>Actinomycetes</taxon>
        <taxon>Kineosporiales</taxon>
        <taxon>Kineosporiaceae</taxon>
        <taxon>Kineococcus</taxon>
    </lineage>
</organism>
<evidence type="ECO:0000259" key="3">
    <source>
        <dbReference type="Pfam" id="PF12804"/>
    </source>
</evidence>
<evidence type="ECO:0000313" key="5">
    <source>
        <dbReference type="Proteomes" id="UP000001116"/>
    </source>
</evidence>
<dbReference type="eggNOG" id="COG0746">
    <property type="taxonomic scope" value="Bacteria"/>
</dbReference>
<dbReference type="Proteomes" id="UP000001116">
    <property type="component" value="Chromosome"/>
</dbReference>
<dbReference type="Pfam" id="PF12804">
    <property type="entry name" value="NTP_transf_3"/>
    <property type="match status" value="1"/>
</dbReference>
<name>A6W4R0_KINRD</name>
<dbReference type="OrthoDB" id="4735656at2"/>
<feature type="domain" description="MobA-like NTP transferase" evidence="3">
    <location>
        <begin position="12"/>
        <end position="151"/>
    </location>
</feature>
<dbReference type="InterPro" id="IPR025877">
    <property type="entry name" value="MobA-like_NTP_Trfase"/>
</dbReference>
<keyword evidence="1" id="KW-0808">Transferase</keyword>
<dbReference type="AlphaFoldDB" id="A6W4R0"/>
<dbReference type="RefSeq" id="WP_012085377.1">
    <property type="nucleotide sequence ID" value="NC_009664.2"/>
</dbReference>
<gene>
    <name evidence="4" type="ordered locus">Krad_0309</name>
</gene>
<dbReference type="EMBL" id="CP000750">
    <property type="protein sequence ID" value="ABS01799.1"/>
    <property type="molecule type" value="Genomic_DNA"/>
</dbReference>
<dbReference type="HOGENOM" id="CLU_055597_1_2_11"/>
<dbReference type="SUPFAM" id="SSF53448">
    <property type="entry name" value="Nucleotide-diphospho-sugar transferases"/>
    <property type="match status" value="1"/>
</dbReference>
<dbReference type="PANTHER" id="PTHR19136">
    <property type="entry name" value="MOLYBDENUM COFACTOR GUANYLYLTRANSFERASE"/>
    <property type="match status" value="1"/>
</dbReference>
<keyword evidence="5" id="KW-1185">Reference proteome</keyword>
<evidence type="ECO:0000313" key="4">
    <source>
        <dbReference type="EMBL" id="ABS01799.1"/>
    </source>
</evidence>
<feature type="compositionally biased region" description="Low complexity" evidence="2">
    <location>
        <begin position="192"/>
        <end position="201"/>
    </location>
</feature>
<dbReference type="STRING" id="266940.Krad_0309"/>
<feature type="region of interest" description="Disordered" evidence="2">
    <location>
        <begin position="192"/>
        <end position="212"/>
    </location>
</feature>
<dbReference type="GO" id="GO:0016779">
    <property type="term" value="F:nucleotidyltransferase activity"/>
    <property type="evidence" value="ECO:0007669"/>
    <property type="project" value="UniProtKB-ARBA"/>
</dbReference>
<sequence>MERVEDVAEVAVVVLAGGGSTRWAAQTAREGRGGADKLAAPLGGVTVLEHLLRGLTGREVVLVGPGGIREDPPGGGPLAGFAAGLGASTAGVLVLLGGDQPFAASAVPRLLAALARDPALDAVVGVDADGRRQPLLSAHRRERARRVLDGLPAVAGLPLRELFRGRVGEVAVSAREALDVDVPQDLARARALLPGPPAARGGDPEASGPGPT</sequence>
<protein>
    <submittedName>
        <fullName evidence="4">Molybdopterin-guanine dinucleotide biosynthesis protein A-like</fullName>
    </submittedName>
</protein>
<dbReference type="PANTHER" id="PTHR19136:SF81">
    <property type="entry name" value="MOLYBDENUM COFACTOR GUANYLYLTRANSFERASE"/>
    <property type="match status" value="1"/>
</dbReference>
<proteinExistence type="predicted"/>
<dbReference type="InterPro" id="IPR029044">
    <property type="entry name" value="Nucleotide-diphossugar_trans"/>
</dbReference>
<reference evidence="5" key="1">
    <citation type="journal article" date="2008" name="PLoS ONE">
        <title>Survival in nuclear waste, extreme resistance, and potential applications gleaned from the genome sequence of Kineococcus radiotolerans SRS30216.</title>
        <authorList>
            <person name="Bagwell C.E."/>
            <person name="Bhat S."/>
            <person name="Hawkins G.M."/>
            <person name="Smith B.W."/>
            <person name="Biswas T."/>
            <person name="Hoover T.R."/>
            <person name="Saunders E."/>
            <person name="Han C.S."/>
            <person name="Tsodikov O.V."/>
            <person name="Shimkets L.J."/>
        </authorList>
    </citation>
    <scope>NUCLEOTIDE SEQUENCE [LARGE SCALE GENOMIC DNA]</scope>
    <source>
        <strain evidence="5">ATCC BAA-149 / DSM 14245 / SRS30216</strain>
    </source>
</reference>
<evidence type="ECO:0000256" key="2">
    <source>
        <dbReference type="SAM" id="MobiDB-lite"/>
    </source>
</evidence>
<evidence type="ECO:0000256" key="1">
    <source>
        <dbReference type="ARBA" id="ARBA00022679"/>
    </source>
</evidence>
<dbReference type="Gene3D" id="3.90.550.10">
    <property type="entry name" value="Spore Coat Polysaccharide Biosynthesis Protein SpsA, Chain A"/>
    <property type="match status" value="1"/>
</dbReference>
<dbReference type="KEGG" id="kra:Krad_0309"/>
<accession>A6W4R0</accession>